<evidence type="ECO:0000313" key="1">
    <source>
        <dbReference type="EMBL" id="TFB02236.1"/>
    </source>
</evidence>
<dbReference type="EMBL" id="PPTA01000007">
    <property type="protein sequence ID" value="TFB02236.1"/>
    <property type="molecule type" value="Genomic_DNA"/>
</dbReference>
<protein>
    <submittedName>
        <fullName evidence="1">Uncharacterized protein</fullName>
    </submittedName>
</protein>
<gene>
    <name evidence="1" type="ORF">CCMA1212_005604</name>
</gene>
<reference evidence="1 2" key="1">
    <citation type="submission" date="2018-01" db="EMBL/GenBank/DDBJ databases">
        <title>Genome characterization of the sugarcane-associated fungus Trichoderma ghanense CCMA-1212 and their application in lignocelulose bioconversion.</title>
        <authorList>
            <person name="Steindorff A.S."/>
            <person name="Mendes T.D."/>
            <person name="Vilela E.S.D."/>
            <person name="Rodrigues D.S."/>
            <person name="Formighieri E.F."/>
            <person name="Melo I.S."/>
            <person name="Favaro L.C.L."/>
        </authorList>
    </citation>
    <scope>NUCLEOTIDE SEQUENCE [LARGE SCALE GENOMIC DNA]</scope>
    <source>
        <strain evidence="1 2">CCMA-1212</strain>
    </source>
</reference>
<name>A0ABY2H271_9HYPO</name>
<dbReference type="GeneID" id="300577308"/>
<comment type="caution">
    <text evidence="1">The sequence shown here is derived from an EMBL/GenBank/DDBJ whole genome shotgun (WGS) entry which is preliminary data.</text>
</comment>
<keyword evidence="2" id="KW-1185">Reference proteome</keyword>
<dbReference type="RefSeq" id="XP_073558437.1">
    <property type="nucleotide sequence ID" value="XM_073702858.1"/>
</dbReference>
<sequence length="176" mass="18449">MGTSSGAIARQYIHLLRGTATAGHVWNTSAISLVPKAGSGTSAKTAPERAAVSALRLPLLHAADPALGRSRLLRLPHFKVAISICHIRGGGLAERSLVRSRQSMCLSSGPSGIGSALLLYGMPYGRYSPLRRASRTHVAITLRLSSLVAAASGLAYNSHLPSSRIVFALLWPPAHG</sequence>
<organism evidence="1 2">
    <name type="scientific">Trichoderma ghanense</name>
    <dbReference type="NCBI Taxonomy" id="65468"/>
    <lineage>
        <taxon>Eukaryota</taxon>
        <taxon>Fungi</taxon>
        <taxon>Dikarya</taxon>
        <taxon>Ascomycota</taxon>
        <taxon>Pezizomycotina</taxon>
        <taxon>Sordariomycetes</taxon>
        <taxon>Hypocreomycetidae</taxon>
        <taxon>Hypocreales</taxon>
        <taxon>Hypocreaceae</taxon>
        <taxon>Trichoderma</taxon>
    </lineage>
</organism>
<proteinExistence type="predicted"/>
<accession>A0ABY2H271</accession>
<dbReference type="Proteomes" id="UP001642720">
    <property type="component" value="Unassembled WGS sequence"/>
</dbReference>
<evidence type="ECO:0000313" key="2">
    <source>
        <dbReference type="Proteomes" id="UP001642720"/>
    </source>
</evidence>